<accession>A0A9Y1BK47</accession>
<dbReference type="Proteomes" id="UP001201020">
    <property type="component" value="Chromosome"/>
</dbReference>
<gene>
    <name evidence="3" type="ORF">K9W45_10775</name>
</gene>
<organism evidence="3">
    <name type="scientific">Candidatus Heimdallarchaeum aukensis</name>
    <dbReference type="NCBI Taxonomy" id="2876573"/>
    <lineage>
        <taxon>Archaea</taxon>
        <taxon>Promethearchaeati</taxon>
        <taxon>Candidatus Heimdallarchaeota</taxon>
        <taxon>Candidatus Heimdallarchaeia (ex Rinke et al. 2021) (nom. nud.)</taxon>
        <taxon>Candidatus Heimdallarchaeales</taxon>
        <taxon>Candidatus Heimdallarchaeaceae</taxon>
        <taxon>Candidatus Heimdallarchaeum</taxon>
    </lineage>
</organism>
<protein>
    <submittedName>
        <fullName evidence="3">SHOCT domain-containing protein</fullName>
    </submittedName>
</protein>
<dbReference type="EMBL" id="CP084166">
    <property type="protein sequence ID" value="UJG40311.1"/>
    <property type="molecule type" value="Genomic_DNA"/>
</dbReference>
<feature type="transmembrane region" description="Helical" evidence="1">
    <location>
        <begin position="53"/>
        <end position="73"/>
    </location>
</feature>
<dbReference type="Pfam" id="PF09851">
    <property type="entry name" value="SHOCT"/>
    <property type="match status" value="1"/>
</dbReference>
<evidence type="ECO:0000256" key="1">
    <source>
        <dbReference type="SAM" id="Phobius"/>
    </source>
</evidence>
<reference evidence="3" key="1">
    <citation type="journal article" date="2022" name="Nat. Microbiol.">
        <title>Unique mobile elements and scalable gene flow at the prokaryote-eukaryote boundary revealed by circularized Asgard archaea genomes.</title>
        <authorList>
            <person name="Wu F."/>
            <person name="Speth D.R."/>
            <person name="Philosof A."/>
            <person name="Cremiere A."/>
            <person name="Narayanan A."/>
            <person name="Barco R.A."/>
            <person name="Connon S.A."/>
            <person name="Amend J.P."/>
            <person name="Antoshechkin I.A."/>
            <person name="Orphan V.J."/>
        </authorList>
    </citation>
    <scope>NUCLEOTIDE SEQUENCE</scope>
    <source>
        <strain evidence="3">PM71</strain>
    </source>
</reference>
<name>A0A9Y1BK47_9ARCH</name>
<keyword evidence="1" id="KW-0472">Membrane</keyword>
<dbReference type="InterPro" id="IPR018649">
    <property type="entry name" value="SHOCT"/>
</dbReference>
<proteinExistence type="predicted"/>
<keyword evidence="1" id="KW-0812">Transmembrane</keyword>
<evidence type="ECO:0000313" key="3">
    <source>
        <dbReference type="EMBL" id="UJG40311.1"/>
    </source>
</evidence>
<dbReference type="AlphaFoldDB" id="A0A9Y1BK47"/>
<feature type="transmembrane region" description="Helical" evidence="1">
    <location>
        <begin position="20"/>
        <end position="41"/>
    </location>
</feature>
<feature type="domain" description="SHOCT" evidence="2">
    <location>
        <begin position="103"/>
        <end position="129"/>
    </location>
</feature>
<evidence type="ECO:0000259" key="2">
    <source>
        <dbReference type="Pfam" id="PF09851"/>
    </source>
</evidence>
<sequence>MEDYQMEPGEHMMDWWGIPFMGYMMIGAALVLVLIAFLIYLDAEKRGMNGLLWFFLVIVPMISVVSIIVYLIIRVDYPVQQPVKESLLHKPQVYQESPTSKITALAKLDERYANGEITREEYYQMKRDIELSP</sequence>
<keyword evidence="1" id="KW-1133">Transmembrane helix</keyword>